<dbReference type="AlphaFoldDB" id="A0A4Y8D6F0"/>
<protein>
    <submittedName>
        <fullName evidence="1">Uncharacterized protein</fullName>
    </submittedName>
</protein>
<name>A0A4Y8D6F0_9HELO</name>
<comment type="caution">
    <text evidence="1">The sequence shown here is derived from an EMBL/GenBank/DDBJ whole genome shotgun (WGS) entry which is preliminary data.</text>
</comment>
<keyword evidence="2" id="KW-1185">Reference proteome</keyword>
<evidence type="ECO:0000313" key="1">
    <source>
        <dbReference type="EMBL" id="TEY70427.1"/>
    </source>
</evidence>
<reference evidence="1 2" key="1">
    <citation type="submission" date="2017-11" db="EMBL/GenBank/DDBJ databases">
        <title>Comparative genomics of Botrytis spp.</title>
        <authorList>
            <person name="Valero-Jimenez C.A."/>
            <person name="Tapia P."/>
            <person name="Veloso J."/>
            <person name="Silva-Moreno E."/>
            <person name="Staats M."/>
            <person name="Valdes J.H."/>
            <person name="Van Kan J.A.L."/>
        </authorList>
    </citation>
    <scope>NUCLEOTIDE SEQUENCE [LARGE SCALE GENOMIC DNA]</scope>
    <source>
        <strain evidence="1 2">MUCL2830</strain>
    </source>
</reference>
<dbReference type="OrthoDB" id="3518885at2759"/>
<gene>
    <name evidence="1" type="ORF">BOTCAL_0103g00100</name>
</gene>
<organism evidence="1 2">
    <name type="scientific">Botryotinia calthae</name>
    <dbReference type="NCBI Taxonomy" id="38488"/>
    <lineage>
        <taxon>Eukaryota</taxon>
        <taxon>Fungi</taxon>
        <taxon>Dikarya</taxon>
        <taxon>Ascomycota</taxon>
        <taxon>Pezizomycotina</taxon>
        <taxon>Leotiomycetes</taxon>
        <taxon>Helotiales</taxon>
        <taxon>Sclerotiniaceae</taxon>
        <taxon>Botryotinia</taxon>
    </lineage>
</organism>
<dbReference type="Proteomes" id="UP000297299">
    <property type="component" value="Unassembled WGS sequence"/>
</dbReference>
<dbReference type="EMBL" id="PHWZ01000103">
    <property type="protein sequence ID" value="TEY70427.1"/>
    <property type="molecule type" value="Genomic_DNA"/>
</dbReference>
<sequence length="118" mass="12890">MAAQPHDLTVVAALCSAIKERNALLETIKSKDAMFEACQAQTAQNMAEKMFCERAQKKLEKYEEILRDNGLEGVEEVIAKLEYLGEMVKGLKGGTEEAGASERISRTVGDSKVLLRGG</sequence>
<proteinExistence type="predicted"/>
<evidence type="ECO:0000313" key="2">
    <source>
        <dbReference type="Proteomes" id="UP000297299"/>
    </source>
</evidence>
<accession>A0A4Y8D6F0</accession>